<dbReference type="Gene3D" id="3.10.20.30">
    <property type="match status" value="1"/>
</dbReference>
<dbReference type="PIRSF" id="PIRSF006641">
    <property type="entry name" value="CHP00092"/>
    <property type="match status" value="1"/>
</dbReference>
<dbReference type="InterPro" id="IPR031167">
    <property type="entry name" value="G_OBG"/>
</dbReference>
<dbReference type="InterPro" id="IPR023192">
    <property type="entry name" value="TGS-like_dom_sf"/>
</dbReference>
<keyword evidence="7" id="KW-0175">Coiled coil</keyword>
<dbReference type="GO" id="GO:0016887">
    <property type="term" value="F:ATP hydrolysis activity"/>
    <property type="evidence" value="ECO:0007669"/>
    <property type="project" value="UniProtKB-UniRule"/>
</dbReference>
<dbReference type="PANTHER" id="PTHR23305:SF18">
    <property type="entry name" value="OBG-TYPE G DOMAIN-CONTAINING PROTEIN"/>
    <property type="match status" value="1"/>
</dbReference>
<evidence type="ECO:0000259" key="9">
    <source>
        <dbReference type="PROSITE" id="PS51880"/>
    </source>
</evidence>
<dbReference type="Pfam" id="PF01926">
    <property type="entry name" value="MMR_HSR1"/>
    <property type="match status" value="1"/>
</dbReference>
<dbReference type="GO" id="GO:0005525">
    <property type="term" value="F:GTP binding"/>
    <property type="evidence" value="ECO:0007669"/>
    <property type="project" value="InterPro"/>
</dbReference>
<dbReference type="InterPro" id="IPR027417">
    <property type="entry name" value="P-loop_NTPase"/>
</dbReference>
<dbReference type="EMBL" id="QWLB01000079">
    <property type="protein sequence ID" value="RIH90571.1"/>
    <property type="molecule type" value="Genomic_DNA"/>
</dbReference>
<comment type="cofactor">
    <cofactor evidence="1">
        <name>Mg(2+)</name>
        <dbReference type="ChEBI" id="CHEBI:18420"/>
    </cofactor>
</comment>
<dbReference type="PROSITE" id="PS51880">
    <property type="entry name" value="TGS"/>
    <property type="match status" value="1"/>
</dbReference>
<dbReference type="Gene3D" id="1.10.150.300">
    <property type="entry name" value="TGS-like domain"/>
    <property type="match status" value="1"/>
</dbReference>
<dbReference type="RefSeq" id="WP_119358649.1">
    <property type="nucleotide sequence ID" value="NZ_BJXM01000026.1"/>
</dbReference>
<dbReference type="InterPro" id="IPR006073">
    <property type="entry name" value="GTP-bd"/>
</dbReference>
<evidence type="ECO:0000256" key="1">
    <source>
        <dbReference type="ARBA" id="ARBA00001946"/>
    </source>
</evidence>
<comment type="similarity">
    <text evidence="6">Belongs to the TRAFAC class OBG-HflX-like GTPase superfamily. OBG GTPase family. YchF/OLA1 subfamily.</text>
</comment>
<accession>A0A399F7G2</accession>
<dbReference type="OrthoDB" id="9807318at2"/>
<name>A0A399F7G2_9DEIN</name>
<keyword evidence="5" id="KW-0460">Magnesium</keyword>
<dbReference type="SUPFAM" id="SSF52540">
    <property type="entry name" value="P-loop containing nucleoside triphosphate hydrolases"/>
    <property type="match status" value="1"/>
</dbReference>
<evidence type="ECO:0000313" key="10">
    <source>
        <dbReference type="EMBL" id="RIH90571.1"/>
    </source>
</evidence>
<dbReference type="InterPro" id="IPR012675">
    <property type="entry name" value="Beta-grasp_dom_sf"/>
</dbReference>
<dbReference type="HAMAP" id="MF_00944">
    <property type="entry name" value="YchF_OLA1_ATPase"/>
    <property type="match status" value="1"/>
</dbReference>
<feature type="domain" description="OBG-type G" evidence="8">
    <location>
        <begin position="4"/>
        <end position="265"/>
    </location>
</feature>
<dbReference type="Pfam" id="PF06071">
    <property type="entry name" value="YchF-GTPase_C"/>
    <property type="match status" value="1"/>
</dbReference>
<dbReference type="Proteomes" id="UP000266178">
    <property type="component" value="Unassembled WGS sequence"/>
</dbReference>
<feature type="coiled-coil region" evidence="7">
    <location>
        <begin position="135"/>
        <end position="162"/>
    </location>
</feature>
<comment type="function">
    <text evidence="6">ATPase that binds to both the 70S ribosome and the 50S ribosomal subunit in a nucleotide-independent manner.</text>
</comment>
<proteinExistence type="inferred from homology"/>
<evidence type="ECO:0000313" key="11">
    <source>
        <dbReference type="Proteomes" id="UP000266178"/>
    </source>
</evidence>
<evidence type="ECO:0000256" key="4">
    <source>
        <dbReference type="ARBA" id="ARBA00022840"/>
    </source>
</evidence>
<dbReference type="InterPro" id="IPR004396">
    <property type="entry name" value="ATPase_YchF/OLA1"/>
</dbReference>
<dbReference type="FunFam" id="1.10.150.300:FF:000001">
    <property type="entry name" value="Ribosome-binding ATPase YchF"/>
    <property type="match status" value="1"/>
</dbReference>
<reference evidence="10 11" key="1">
    <citation type="submission" date="2018-08" db="EMBL/GenBank/DDBJ databases">
        <title>Meiothermus granaticius genome AF-68 sequencing project.</title>
        <authorList>
            <person name="Da Costa M.S."/>
            <person name="Albuquerque L."/>
            <person name="Raposo P."/>
            <person name="Froufe H.J.C."/>
            <person name="Barroso C.S."/>
            <person name="Egas C."/>
        </authorList>
    </citation>
    <scope>NUCLEOTIDE SEQUENCE [LARGE SCALE GENOMIC DNA]</scope>
    <source>
        <strain evidence="10 11">AF-68</strain>
    </source>
</reference>
<evidence type="ECO:0000256" key="5">
    <source>
        <dbReference type="ARBA" id="ARBA00022842"/>
    </source>
</evidence>
<dbReference type="CDD" id="cd04867">
    <property type="entry name" value="TGS_YchF_OLA1"/>
    <property type="match status" value="1"/>
</dbReference>
<dbReference type="GO" id="GO:0005737">
    <property type="term" value="C:cytoplasm"/>
    <property type="evidence" value="ECO:0007669"/>
    <property type="project" value="TreeGrafter"/>
</dbReference>
<evidence type="ECO:0000256" key="2">
    <source>
        <dbReference type="ARBA" id="ARBA00022723"/>
    </source>
</evidence>
<dbReference type="Gene3D" id="3.40.50.300">
    <property type="entry name" value="P-loop containing nucleotide triphosphate hydrolases"/>
    <property type="match status" value="1"/>
</dbReference>
<dbReference type="PANTHER" id="PTHR23305">
    <property type="entry name" value="OBG GTPASE FAMILY"/>
    <property type="match status" value="1"/>
</dbReference>
<evidence type="ECO:0000256" key="6">
    <source>
        <dbReference type="HAMAP-Rule" id="MF_00944"/>
    </source>
</evidence>
<dbReference type="CDD" id="cd01900">
    <property type="entry name" value="YchF"/>
    <property type="match status" value="1"/>
</dbReference>
<feature type="domain" description="TGS" evidence="9">
    <location>
        <begin position="287"/>
        <end position="370"/>
    </location>
</feature>
<dbReference type="NCBIfam" id="TIGR00092">
    <property type="entry name" value="redox-regulated ATPase YchF"/>
    <property type="match status" value="1"/>
</dbReference>
<dbReference type="GO" id="GO:0046872">
    <property type="term" value="F:metal ion binding"/>
    <property type="evidence" value="ECO:0007669"/>
    <property type="project" value="UniProtKB-KW"/>
</dbReference>
<dbReference type="SUPFAM" id="SSF81271">
    <property type="entry name" value="TGS-like"/>
    <property type="match status" value="1"/>
</dbReference>
<dbReference type="PRINTS" id="PR00326">
    <property type="entry name" value="GTP1OBG"/>
</dbReference>
<evidence type="ECO:0000256" key="7">
    <source>
        <dbReference type="SAM" id="Coils"/>
    </source>
</evidence>
<keyword evidence="2" id="KW-0479">Metal-binding</keyword>
<organism evidence="10 11">
    <name type="scientific">Meiothermus granaticius NBRC 107808</name>
    <dbReference type="NCBI Taxonomy" id="1227551"/>
    <lineage>
        <taxon>Bacteria</taxon>
        <taxon>Thermotogati</taxon>
        <taxon>Deinococcota</taxon>
        <taxon>Deinococci</taxon>
        <taxon>Thermales</taxon>
        <taxon>Thermaceae</taxon>
        <taxon>Meiothermus</taxon>
    </lineage>
</organism>
<dbReference type="InterPro" id="IPR013029">
    <property type="entry name" value="YchF_C"/>
</dbReference>
<evidence type="ECO:0000256" key="3">
    <source>
        <dbReference type="ARBA" id="ARBA00022741"/>
    </source>
</evidence>
<dbReference type="InterPro" id="IPR004095">
    <property type="entry name" value="TGS"/>
</dbReference>
<dbReference type="InterPro" id="IPR041706">
    <property type="entry name" value="YchF_N"/>
</dbReference>
<feature type="binding site" evidence="6">
    <location>
        <begin position="13"/>
        <end position="18"/>
    </location>
    <ligand>
        <name>ATP</name>
        <dbReference type="ChEBI" id="CHEBI:30616"/>
    </ligand>
</feature>
<dbReference type="FunFam" id="3.10.20.30:FF:000001">
    <property type="entry name" value="Ribosome-binding ATPase YchF"/>
    <property type="match status" value="1"/>
</dbReference>
<keyword evidence="4 6" id="KW-0067">ATP-binding</keyword>
<keyword evidence="3 6" id="KW-0547">Nucleotide-binding</keyword>
<dbReference type="PROSITE" id="PS51710">
    <property type="entry name" value="G_OBG"/>
    <property type="match status" value="1"/>
</dbReference>
<sequence>MASLAVGIVGLPNVGKSTLFNAITKAGALAANYPFATIDKNVGVVTLPDPRLDALQRLFIKGDKVPPVVPTYVEFVDIAGLVKGAHKGEGLGNQFLANIREVAAIAHVVRCFEDPNVVHVAGKVDPLEDLETINTELALADLQTLEKRLEKLRKTARSDKEDKALLEVLEPLLAHLAEGQPARTFASADPEGLSRAARELGLLTYKPVIYVCNVAEEDLPEGQNNPSVAKVRQAAAQEGAEVVVVSAKIESELSELSEGEAAEYLQSLGLNESGLNRLVKVAYHTLGLLTFLTAGEKEVRAWTVRQGTKAPQAAGEIHSDLERGFIRAEVIEWNKLVEAGGWAQAKERGWVRTEGKEYVVQDGDVMYILFNL</sequence>
<comment type="caution">
    <text evidence="10">The sequence shown here is derived from an EMBL/GenBank/DDBJ whole genome shotgun (WGS) entry which is preliminary data.</text>
</comment>
<dbReference type="GO" id="GO:0043023">
    <property type="term" value="F:ribosomal large subunit binding"/>
    <property type="evidence" value="ECO:0007669"/>
    <property type="project" value="UniProtKB-UniRule"/>
</dbReference>
<keyword evidence="11" id="KW-1185">Reference proteome</keyword>
<dbReference type="AlphaFoldDB" id="A0A399F7G2"/>
<protein>
    <recommendedName>
        <fullName evidence="6">Ribosome-binding ATPase YchF</fullName>
    </recommendedName>
</protein>
<gene>
    <name evidence="6 10" type="primary">ychF</name>
    <name evidence="10" type="ORF">Mgrana_03228</name>
</gene>
<evidence type="ECO:0000259" key="8">
    <source>
        <dbReference type="PROSITE" id="PS51710"/>
    </source>
</evidence>
<dbReference type="GO" id="GO:0005524">
    <property type="term" value="F:ATP binding"/>
    <property type="evidence" value="ECO:0007669"/>
    <property type="project" value="UniProtKB-UniRule"/>
</dbReference>
<dbReference type="InterPro" id="IPR012676">
    <property type="entry name" value="TGS-like"/>
</dbReference>